<dbReference type="GO" id="GO:0009424">
    <property type="term" value="C:bacterial-type flagellum hook"/>
    <property type="evidence" value="ECO:0007669"/>
    <property type="project" value="InterPro"/>
</dbReference>
<dbReference type="PANTHER" id="PTHR30033:SF1">
    <property type="entry name" value="FLAGELLAR HOOK-ASSOCIATED PROTEIN 1"/>
    <property type="match status" value="1"/>
</dbReference>
<evidence type="ECO:0000313" key="11">
    <source>
        <dbReference type="EMBL" id="ABI56256.1"/>
    </source>
</evidence>
<evidence type="ECO:0000256" key="3">
    <source>
        <dbReference type="ARBA" id="ARBA00009677"/>
    </source>
</evidence>
<dbReference type="OrthoDB" id="9802553at2"/>
<dbReference type="GO" id="GO:0005576">
    <property type="term" value="C:extracellular region"/>
    <property type="evidence" value="ECO:0007669"/>
    <property type="project" value="UniProtKB-SubCell"/>
</dbReference>
<dbReference type="KEGG" id="aeh:Mlg_0902"/>
<evidence type="ECO:0000259" key="9">
    <source>
        <dbReference type="Pfam" id="PF06429"/>
    </source>
</evidence>
<feature type="coiled-coil region" evidence="7">
    <location>
        <begin position="144"/>
        <end position="189"/>
    </location>
</feature>
<accession>Q0AA81</accession>
<organism evidence="11 12">
    <name type="scientific">Alkalilimnicola ehrlichii (strain ATCC BAA-1101 / DSM 17681 / MLHE-1)</name>
    <dbReference type="NCBI Taxonomy" id="187272"/>
    <lineage>
        <taxon>Bacteria</taxon>
        <taxon>Pseudomonadati</taxon>
        <taxon>Pseudomonadota</taxon>
        <taxon>Gammaproteobacteria</taxon>
        <taxon>Chromatiales</taxon>
        <taxon>Ectothiorhodospiraceae</taxon>
        <taxon>Alkalilimnicola</taxon>
    </lineage>
</organism>
<evidence type="ECO:0000256" key="4">
    <source>
        <dbReference type="ARBA" id="ARBA00016244"/>
    </source>
</evidence>
<evidence type="ECO:0000259" key="10">
    <source>
        <dbReference type="Pfam" id="PF22638"/>
    </source>
</evidence>
<dbReference type="EMBL" id="CP000453">
    <property type="protein sequence ID" value="ABI56256.1"/>
    <property type="molecule type" value="Genomic_DNA"/>
</dbReference>
<dbReference type="NCBIfam" id="TIGR02492">
    <property type="entry name" value="flgK_ends"/>
    <property type="match status" value="1"/>
</dbReference>
<feature type="domain" description="Flagellar basal body rod protein N-terminal" evidence="8">
    <location>
        <begin position="5"/>
        <end position="34"/>
    </location>
</feature>
<evidence type="ECO:0000256" key="2">
    <source>
        <dbReference type="ARBA" id="ARBA00004613"/>
    </source>
</evidence>
<dbReference type="Pfam" id="PF00460">
    <property type="entry name" value="Flg_bb_rod"/>
    <property type="match status" value="1"/>
</dbReference>
<feature type="domain" description="Flagellar hook-associated protein FlgK helical" evidence="10">
    <location>
        <begin position="94"/>
        <end position="328"/>
    </location>
</feature>
<sequence length="695" mass="73503">MSGTMNTGISGLMAAQRALAATSHNISNVNTEGFSRQRVEQSSRLPTGSGAGFVGNGVQVDTVRRLADQNLIENVRNNTSEFERLDTMAELSGRVDNLLADADAGLSPALQDFFAALDDLANDPNATTAKQQVLSAADTLATRFNTLDRRTAELEREVNQATRQQVSTMNQLSESVADLNREIVREQNRVGQPPNDLLDQRDELLRRMAEIADVRVVAQTDGAVNVAVGTGQPVVNGTTANRIEIGPADGDPEQLDLFVETAGGRVNVTSNLTGGGLGGLMEFRDQVLNPVNDELGRIAVTVAETLNAQHNLGVQFDSGEPRPGADLFSVAPPRMTEVTNADPATRPAVGFDRERIDQLTGQNYSLRYEGGDTWRLVNVDDAAGTRRFDLDDLETDDDGNYLLRADGLAINLGPDPDGDFSRGDRFDIQPTRLGASSIETRLSRPNQVAAASALISGEGVDGDGQSANTGTGQISPIQLTAADDGAIPLDETIELNFVLAGGDNDEPGFEAEVPDGQGGMAAVFLPYDPEALDVEVGATFSLGAEPDAGADEDGFDGYLGLPGLAGRFTLSGVPREGDTFSIGGNRSAVGDNGNALAMVGLEDLETLDGGNTTFQEAYSSLVGDVGANTLRAQSNRDAQETLLNQSIEAREAVSGVNLDEEAANMLRFQQAYSASAQVIAVSNELFQTLLGAVQR</sequence>
<evidence type="ECO:0000256" key="6">
    <source>
        <dbReference type="ARBA" id="ARBA00023143"/>
    </source>
</evidence>
<dbReference type="GO" id="GO:0005198">
    <property type="term" value="F:structural molecule activity"/>
    <property type="evidence" value="ECO:0007669"/>
    <property type="project" value="InterPro"/>
</dbReference>
<keyword evidence="7" id="KW-0175">Coiled coil</keyword>
<name>Q0AA81_ALKEH</name>
<gene>
    <name evidence="11" type="ordered locus">Mlg_0902</name>
</gene>
<dbReference type="eggNOG" id="COG1256">
    <property type="taxonomic scope" value="Bacteria"/>
</dbReference>
<reference evidence="12" key="1">
    <citation type="submission" date="2006-08" db="EMBL/GenBank/DDBJ databases">
        <title>Complete sequence of Alkalilimnicola ehrilichei MLHE-1.</title>
        <authorList>
            <person name="Copeland A."/>
            <person name="Lucas S."/>
            <person name="Lapidus A."/>
            <person name="Barry K."/>
            <person name="Detter J.C."/>
            <person name="Glavina del Rio T."/>
            <person name="Hammon N."/>
            <person name="Israni S."/>
            <person name="Dalin E."/>
            <person name="Tice H."/>
            <person name="Pitluck S."/>
            <person name="Sims D."/>
            <person name="Brettin T."/>
            <person name="Bruce D."/>
            <person name="Han C."/>
            <person name="Tapia R."/>
            <person name="Gilna P."/>
            <person name="Schmutz J."/>
            <person name="Larimer F."/>
            <person name="Land M."/>
            <person name="Hauser L."/>
            <person name="Kyrpides N."/>
            <person name="Mikhailova N."/>
            <person name="Oremland R.S."/>
            <person name="Hoeft S.E."/>
            <person name="Switzer-Blum J."/>
            <person name="Kulp T."/>
            <person name="King G."/>
            <person name="Tabita R."/>
            <person name="Witte B."/>
            <person name="Santini J.M."/>
            <person name="Basu P."/>
            <person name="Hollibaugh J.T."/>
            <person name="Xie G."/>
            <person name="Stolz J.F."/>
            <person name="Richardson P."/>
        </authorList>
    </citation>
    <scope>NUCLEOTIDE SEQUENCE [LARGE SCALE GENOMIC DNA]</scope>
    <source>
        <strain evidence="12">ATCC BAA-1101 / DSM 17681 / MLHE-1</strain>
    </source>
</reference>
<dbReference type="InterPro" id="IPR001444">
    <property type="entry name" value="Flag_bb_rod_N"/>
</dbReference>
<dbReference type="HOGENOM" id="CLU_012762_0_0_6"/>
<evidence type="ECO:0000256" key="5">
    <source>
        <dbReference type="ARBA" id="ARBA00022525"/>
    </source>
</evidence>
<dbReference type="InterPro" id="IPR002371">
    <property type="entry name" value="FlgK"/>
</dbReference>
<evidence type="ECO:0000259" key="8">
    <source>
        <dbReference type="Pfam" id="PF00460"/>
    </source>
</evidence>
<dbReference type="AlphaFoldDB" id="Q0AA81"/>
<evidence type="ECO:0000313" key="12">
    <source>
        <dbReference type="Proteomes" id="UP000001962"/>
    </source>
</evidence>
<proteinExistence type="inferred from homology"/>
<feature type="domain" description="Flagellar basal-body/hook protein C-terminal" evidence="9">
    <location>
        <begin position="654"/>
        <end position="690"/>
    </location>
</feature>
<dbReference type="PANTHER" id="PTHR30033">
    <property type="entry name" value="FLAGELLAR HOOK-ASSOCIATED PROTEIN 1"/>
    <property type="match status" value="1"/>
</dbReference>
<dbReference type="PRINTS" id="PR01005">
    <property type="entry name" value="FLGHOOKAP1"/>
</dbReference>
<comment type="similarity">
    <text evidence="3">Belongs to the flagella basal body rod proteins family.</text>
</comment>
<protein>
    <recommendedName>
        <fullName evidence="4">Flagellar hook-associated protein 1</fullName>
    </recommendedName>
</protein>
<dbReference type="Pfam" id="PF22638">
    <property type="entry name" value="FlgK_D1"/>
    <property type="match status" value="1"/>
</dbReference>
<dbReference type="RefSeq" id="WP_011628651.1">
    <property type="nucleotide sequence ID" value="NC_008340.1"/>
</dbReference>
<dbReference type="SUPFAM" id="SSF64518">
    <property type="entry name" value="Phase 1 flagellin"/>
    <property type="match status" value="1"/>
</dbReference>
<keyword evidence="11" id="KW-0966">Cell projection</keyword>
<dbReference type="InterPro" id="IPR053927">
    <property type="entry name" value="FlgK_helical"/>
</dbReference>
<dbReference type="InterPro" id="IPR010930">
    <property type="entry name" value="Flg_bb/hook_C_dom"/>
</dbReference>
<evidence type="ECO:0000256" key="7">
    <source>
        <dbReference type="SAM" id="Coils"/>
    </source>
</evidence>
<keyword evidence="6" id="KW-0975">Bacterial flagellum</keyword>
<comment type="subcellular location">
    <subcellularLocation>
        <location evidence="1">Bacterial flagellum</location>
    </subcellularLocation>
    <subcellularLocation>
        <location evidence="2">Secreted</location>
    </subcellularLocation>
</comment>
<keyword evidence="12" id="KW-1185">Reference proteome</keyword>
<dbReference type="Proteomes" id="UP000001962">
    <property type="component" value="Chromosome"/>
</dbReference>
<keyword evidence="11" id="KW-0282">Flagellum</keyword>
<dbReference type="Pfam" id="PF06429">
    <property type="entry name" value="Flg_bbr_C"/>
    <property type="match status" value="1"/>
</dbReference>
<evidence type="ECO:0000256" key="1">
    <source>
        <dbReference type="ARBA" id="ARBA00004365"/>
    </source>
</evidence>
<keyword evidence="11" id="KW-0969">Cilium</keyword>
<keyword evidence="5" id="KW-0964">Secreted</keyword>
<dbReference type="GO" id="GO:0044780">
    <property type="term" value="P:bacterial-type flagellum assembly"/>
    <property type="evidence" value="ECO:0007669"/>
    <property type="project" value="InterPro"/>
</dbReference>